<comment type="catalytic activity">
    <reaction evidence="12 13">
        <text>L-threonine + hydrogencarbonate + ATP = L-threonylcarbamoyladenylate + diphosphate + H2O</text>
        <dbReference type="Rhea" id="RHEA:36407"/>
        <dbReference type="ChEBI" id="CHEBI:15377"/>
        <dbReference type="ChEBI" id="CHEBI:17544"/>
        <dbReference type="ChEBI" id="CHEBI:30616"/>
        <dbReference type="ChEBI" id="CHEBI:33019"/>
        <dbReference type="ChEBI" id="CHEBI:57926"/>
        <dbReference type="ChEBI" id="CHEBI:73682"/>
        <dbReference type="EC" id="2.7.7.87"/>
    </reaction>
</comment>
<dbReference type="InterPro" id="IPR006070">
    <property type="entry name" value="Sua5-like_dom"/>
</dbReference>
<evidence type="ECO:0000256" key="4">
    <source>
        <dbReference type="ARBA" id="ARBA00015492"/>
    </source>
</evidence>
<feature type="binding site" evidence="14">
    <location>
        <position position="189"/>
    </location>
    <ligand>
        <name>L-threonine</name>
        <dbReference type="ChEBI" id="CHEBI:57926"/>
    </ligand>
</feature>
<dbReference type="GO" id="GO:0003725">
    <property type="term" value="F:double-stranded RNA binding"/>
    <property type="evidence" value="ECO:0007669"/>
    <property type="project" value="UniProtKB-UniRule"/>
</dbReference>
<reference evidence="16" key="2">
    <citation type="submission" date="2020-09" db="EMBL/GenBank/DDBJ databases">
        <authorList>
            <person name="Sun Q."/>
            <person name="Kim S."/>
        </authorList>
    </citation>
    <scope>NUCLEOTIDE SEQUENCE</scope>
    <source>
        <strain evidence="16">KCTC 32255</strain>
    </source>
</reference>
<feature type="domain" description="YrdC-like" evidence="15">
    <location>
        <begin position="20"/>
        <end position="208"/>
    </location>
</feature>
<feature type="binding site" evidence="14">
    <location>
        <position position="42"/>
    </location>
    <ligand>
        <name>L-threonine</name>
        <dbReference type="ChEBI" id="CHEBI:57926"/>
    </ligand>
</feature>
<comment type="similarity">
    <text evidence="2 13">Belongs to the SUA5 family.</text>
</comment>
<dbReference type="Gene3D" id="3.40.50.11030">
    <property type="entry name" value="Threonylcarbamoyl-AMP synthase, C-terminal domain"/>
    <property type="match status" value="1"/>
</dbReference>
<gene>
    <name evidence="16" type="ORF">GCM10011614_19800</name>
</gene>
<dbReference type="GO" id="GO:0008033">
    <property type="term" value="P:tRNA processing"/>
    <property type="evidence" value="ECO:0007669"/>
    <property type="project" value="UniProtKB-KW"/>
</dbReference>
<comment type="function">
    <text evidence="13">Required for the formation of a threonylcarbamoyl group on adenosine at position 37 (t(6)A37) in tRNAs that read codons beginning with adenine.</text>
</comment>
<dbReference type="PROSITE" id="PS51163">
    <property type="entry name" value="YRDC"/>
    <property type="match status" value="1"/>
</dbReference>
<evidence type="ECO:0000256" key="13">
    <source>
        <dbReference type="PIRNR" id="PIRNR004930"/>
    </source>
</evidence>
<evidence type="ECO:0000256" key="3">
    <source>
        <dbReference type="ARBA" id="ARBA00012584"/>
    </source>
</evidence>
<dbReference type="NCBIfam" id="TIGR00057">
    <property type="entry name" value="L-threonylcarbamoyladenylate synthase"/>
    <property type="match status" value="1"/>
</dbReference>
<feature type="binding site" evidence="14">
    <location>
        <position position="159"/>
    </location>
    <ligand>
        <name>ATP</name>
        <dbReference type="ChEBI" id="CHEBI:30616"/>
    </ligand>
</feature>
<protein>
    <recommendedName>
        <fullName evidence="4 13">Threonylcarbamoyl-AMP synthase</fullName>
        <shortName evidence="13">TC-AMP synthase</shortName>
        <ecNumber evidence="3 13">2.7.7.87</ecNumber>
    </recommendedName>
    <alternativeName>
        <fullName evidence="11 13">L-threonylcarbamoyladenylate synthase</fullName>
    </alternativeName>
</protein>
<dbReference type="InterPro" id="IPR005145">
    <property type="entry name" value="Sua5_C"/>
</dbReference>
<dbReference type="Gene3D" id="3.90.870.10">
    <property type="entry name" value="DHBP synthase"/>
    <property type="match status" value="1"/>
</dbReference>
<feature type="binding site" evidence="14">
    <location>
        <position position="69"/>
    </location>
    <ligand>
        <name>ATP</name>
        <dbReference type="ChEBI" id="CHEBI:30616"/>
    </ligand>
</feature>
<feature type="binding site" evidence="14">
    <location>
        <position position="204"/>
    </location>
    <ligand>
        <name>ATP</name>
        <dbReference type="ChEBI" id="CHEBI:30616"/>
    </ligand>
</feature>
<dbReference type="InterPro" id="IPR050156">
    <property type="entry name" value="TC-AMP_synthase_SUA5"/>
</dbReference>
<feature type="binding site" evidence="14">
    <location>
        <position position="149"/>
    </location>
    <ligand>
        <name>L-threonine</name>
        <dbReference type="ChEBI" id="CHEBI:57926"/>
    </ligand>
</feature>
<evidence type="ECO:0000313" key="16">
    <source>
        <dbReference type="EMBL" id="GGZ05000.1"/>
    </source>
</evidence>
<dbReference type="GO" id="GO:0000049">
    <property type="term" value="F:tRNA binding"/>
    <property type="evidence" value="ECO:0007669"/>
    <property type="project" value="TreeGrafter"/>
</dbReference>
<evidence type="ECO:0000256" key="7">
    <source>
        <dbReference type="ARBA" id="ARBA00022694"/>
    </source>
</evidence>
<keyword evidence="10 13" id="KW-0067">ATP-binding</keyword>
<dbReference type="PANTHER" id="PTHR17490:SF16">
    <property type="entry name" value="THREONYLCARBAMOYL-AMP SYNTHASE"/>
    <property type="match status" value="1"/>
</dbReference>
<evidence type="ECO:0000256" key="14">
    <source>
        <dbReference type="PIRSR" id="PIRSR004930-1"/>
    </source>
</evidence>
<dbReference type="PIRSF" id="PIRSF004930">
    <property type="entry name" value="Tln_factor_SUA5"/>
    <property type="match status" value="1"/>
</dbReference>
<organism evidence="16 17">
    <name type="scientific">Novosphingobium colocasiae</name>
    <dbReference type="NCBI Taxonomy" id="1256513"/>
    <lineage>
        <taxon>Bacteria</taxon>
        <taxon>Pseudomonadati</taxon>
        <taxon>Pseudomonadota</taxon>
        <taxon>Alphaproteobacteria</taxon>
        <taxon>Sphingomonadales</taxon>
        <taxon>Sphingomonadaceae</taxon>
        <taxon>Novosphingobium</taxon>
    </lineage>
</organism>
<dbReference type="GO" id="GO:0061710">
    <property type="term" value="F:L-threonylcarbamoyladenylate synthase"/>
    <property type="evidence" value="ECO:0007669"/>
    <property type="project" value="UniProtKB-EC"/>
</dbReference>
<evidence type="ECO:0000256" key="2">
    <source>
        <dbReference type="ARBA" id="ARBA00007663"/>
    </source>
</evidence>
<keyword evidence="9 13" id="KW-0547">Nucleotide-binding</keyword>
<evidence type="ECO:0000256" key="9">
    <source>
        <dbReference type="ARBA" id="ARBA00022741"/>
    </source>
</evidence>
<evidence type="ECO:0000256" key="6">
    <source>
        <dbReference type="ARBA" id="ARBA00022679"/>
    </source>
</evidence>
<dbReference type="InterPro" id="IPR017945">
    <property type="entry name" value="DHBP_synth_RibB-like_a/b_dom"/>
</dbReference>
<feature type="binding site" evidence="14">
    <location>
        <position position="65"/>
    </location>
    <ligand>
        <name>ATP</name>
        <dbReference type="ChEBI" id="CHEBI:30616"/>
    </ligand>
</feature>
<proteinExistence type="inferred from homology"/>
<keyword evidence="8 13" id="KW-0548">Nucleotidyltransferase</keyword>
<dbReference type="GO" id="GO:0005737">
    <property type="term" value="C:cytoplasm"/>
    <property type="evidence" value="ECO:0007669"/>
    <property type="project" value="UniProtKB-SubCell"/>
</dbReference>
<keyword evidence="17" id="KW-1185">Reference proteome</keyword>
<feature type="binding site" evidence="14">
    <location>
        <position position="125"/>
    </location>
    <ligand>
        <name>ATP</name>
        <dbReference type="ChEBI" id="CHEBI:30616"/>
    </ligand>
</feature>
<evidence type="ECO:0000256" key="10">
    <source>
        <dbReference type="ARBA" id="ARBA00022840"/>
    </source>
</evidence>
<dbReference type="EC" id="2.7.7.87" evidence="3 13"/>
<dbReference type="FunFam" id="3.90.870.10:FF:000009">
    <property type="entry name" value="Threonylcarbamoyl-AMP synthase, putative"/>
    <property type="match status" value="1"/>
</dbReference>
<dbReference type="Proteomes" id="UP000648075">
    <property type="component" value="Unassembled WGS sequence"/>
</dbReference>
<dbReference type="Pfam" id="PF01300">
    <property type="entry name" value="Sua5_yciO_yrdC"/>
    <property type="match status" value="1"/>
</dbReference>
<feature type="binding site" evidence="14">
    <location>
        <position position="239"/>
    </location>
    <ligand>
        <name>ATP</name>
        <dbReference type="ChEBI" id="CHEBI:30616"/>
    </ligand>
</feature>
<dbReference type="GO" id="GO:0005524">
    <property type="term" value="F:ATP binding"/>
    <property type="evidence" value="ECO:0007669"/>
    <property type="project" value="UniProtKB-UniRule"/>
</dbReference>
<evidence type="ECO:0000256" key="12">
    <source>
        <dbReference type="ARBA" id="ARBA00048366"/>
    </source>
</evidence>
<evidence type="ECO:0000259" key="15">
    <source>
        <dbReference type="PROSITE" id="PS51163"/>
    </source>
</evidence>
<dbReference type="Pfam" id="PF03481">
    <property type="entry name" value="Sua5_C"/>
    <property type="match status" value="1"/>
</dbReference>
<feature type="binding site" evidence="14">
    <location>
        <position position="151"/>
    </location>
    <ligand>
        <name>ATP</name>
        <dbReference type="ChEBI" id="CHEBI:30616"/>
    </ligand>
</feature>
<feature type="binding site" evidence="14">
    <location>
        <position position="129"/>
    </location>
    <ligand>
        <name>L-threonine</name>
        <dbReference type="ChEBI" id="CHEBI:57926"/>
    </ligand>
</feature>
<keyword evidence="6 13" id="KW-0808">Transferase</keyword>
<dbReference type="GO" id="GO:0006450">
    <property type="term" value="P:regulation of translational fidelity"/>
    <property type="evidence" value="ECO:0007669"/>
    <property type="project" value="TreeGrafter"/>
</dbReference>
<feature type="binding site" evidence="14">
    <location>
        <position position="74"/>
    </location>
    <ligand>
        <name>L-threonine</name>
        <dbReference type="ChEBI" id="CHEBI:57926"/>
    </ligand>
</feature>
<accession>A0A918UGL8</accession>
<dbReference type="EMBL" id="BMZA01000006">
    <property type="protein sequence ID" value="GGZ05000.1"/>
    <property type="molecule type" value="Genomic_DNA"/>
</dbReference>
<evidence type="ECO:0000256" key="8">
    <source>
        <dbReference type="ARBA" id="ARBA00022695"/>
    </source>
</evidence>
<name>A0A918UGL8_9SPHN</name>
<dbReference type="InterPro" id="IPR010923">
    <property type="entry name" value="T(6)A37_SUA5"/>
</dbReference>
<evidence type="ECO:0000256" key="1">
    <source>
        <dbReference type="ARBA" id="ARBA00004496"/>
    </source>
</evidence>
<evidence type="ECO:0000256" key="5">
    <source>
        <dbReference type="ARBA" id="ARBA00022490"/>
    </source>
</evidence>
<reference evidence="16" key="1">
    <citation type="journal article" date="2014" name="Int. J. Syst. Evol. Microbiol.">
        <title>Complete genome sequence of Corynebacterium casei LMG S-19264T (=DSM 44701T), isolated from a smear-ripened cheese.</title>
        <authorList>
            <consortium name="US DOE Joint Genome Institute (JGI-PGF)"/>
            <person name="Walter F."/>
            <person name="Albersmeier A."/>
            <person name="Kalinowski J."/>
            <person name="Ruckert C."/>
        </authorList>
    </citation>
    <scope>NUCLEOTIDE SEQUENCE</scope>
    <source>
        <strain evidence="16">KCTC 32255</strain>
    </source>
</reference>
<evidence type="ECO:0000256" key="11">
    <source>
        <dbReference type="ARBA" id="ARBA00029774"/>
    </source>
</evidence>
<dbReference type="PANTHER" id="PTHR17490">
    <property type="entry name" value="SUA5"/>
    <property type="match status" value="1"/>
</dbReference>
<dbReference type="InterPro" id="IPR038385">
    <property type="entry name" value="Sua5/YwlC_C"/>
</dbReference>
<evidence type="ECO:0000313" key="17">
    <source>
        <dbReference type="Proteomes" id="UP000648075"/>
    </source>
</evidence>
<dbReference type="RefSeq" id="WP_373299128.1">
    <property type="nucleotide sequence ID" value="NZ_BMZA01000006.1"/>
</dbReference>
<comment type="caution">
    <text evidence="16">The sequence shown here is derived from an EMBL/GenBank/DDBJ whole genome shotgun (WGS) entry which is preliminary data.</text>
</comment>
<dbReference type="SUPFAM" id="SSF55821">
    <property type="entry name" value="YrdC/RibB"/>
    <property type="match status" value="1"/>
</dbReference>
<sequence length="322" mass="32544">MEPAKMDPADARPARLAADAAGFARAATILVAGGLVALPTETVYGLAARADSADAVATIYRAKGRPSFNPLIVHVPDCAAAERLAAFDARARLLAQRFWPGPLTMVLPLLPGAAIASSVTAGLATIAIRVPAHPVMRAVLTACGLPLAAPSANRSGAVSPTTAEHVVASLGARIDAVVDGGACAAGIESTIVALRDDGSWQILRPGPIGHDALAEVLGTSALAVTDHAIEAPGQLASHYAPGKPVRLDALEAAADEFLIGFGAISGHASLSPRGDPAEAASRLYALLHRAAAAPEPRIAIAPIPDHGIGTAINDRLRRAAAG</sequence>
<dbReference type="AlphaFoldDB" id="A0A918UGL8"/>
<keyword evidence="5 13" id="KW-0963">Cytoplasm</keyword>
<keyword evidence="7 13" id="KW-0819">tRNA processing</keyword>
<comment type="subcellular location">
    <subcellularLocation>
        <location evidence="1 13">Cytoplasm</location>
    </subcellularLocation>
</comment>